<gene>
    <name evidence="1" type="ORF">P353_20255</name>
</gene>
<evidence type="ECO:0000313" key="1">
    <source>
        <dbReference type="EMBL" id="KGH26500.1"/>
    </source>
</evidence>
<protein>
    <recommendedName>
        <fullName evidence="3">Sn-glycerol-3-phosphate transporter</fullName>
    </recommendedName>
</protein>
<dbReference type="AlphaFoldDB" id="A0A096GMU8"/>
<dbReference type="EMBL" id="AWOR01000068">
    <property type="protein sequence ID" value="KGH26500.1"/>
    <property type="molecule type" value="Genomic_DNA"/>
</dbReference>
<accession>A0A096GMU8</accession>
<evidence type="ECO:0000313" key="2">
    <source>
        <dbReference type="Proteomes" id="UP000029553"/>
    </source>
</evidence>
<comment type="caution">
    <text evidence="1">The sequence shown here is derived from an EMBL/GenBank/DDBJ whole genome shotgun (WGS) entry which is preliminary data.</text>
</comment>
<reference evidence="1 2" key="1">
    <citation type="submission" date="2013-09" db="EMBL/GenBank/DDBJ databases">
        <title>High correlation between genotypes and phenotypes of environmental bacteria Comamonas testosteroni strains.</title>
        <authorList>
            <person name="Liu L."/>
            <person name="Zhu W."/>
            <person name="Xia X."/>
            <person name="Xu B."/>
            <person name="Luo M."/>
            <person name="Wang G."/>
        </authorList>
    </citation>
    <scope>NUCLEOTIDE SEQUENCE [LARGE SCALE GENOMIC DNA]</scope>
    <source>
        <strain evidence="1 2">JL40</strain>
    </source>
</reference>
<organism evidence="1 2">
    <name type="scientific">Comamonas testosteroni</name>
    <name type="common">Pseudomonas testosteroni</name>
    <dbReference type="NCBI Taxonomy" id="285"/>
    <lineage>
        <taxon>Bacteria</taxon>
        <taxon>Pseudomonadati</taxon>
        <taxon>Pseudomonadota</taxon>
        <taxon>Betaproteobacteria</taxon>
        <taxon>Burkholderiales</taxon>
        <taxon>Comamonadaceae</taxon>
        <taxon>Comamonas</taxon>
    </lineage>
</organism>
<dbReference type="Proteomes" id="UP000029553">
    <property type="component" value="Unassembled WGS sequence"/>
</dbReference>
<sequence length="231" mass="25803">MPALLLAAFDGYFHARRHGPTGFGTLTDIAPGLASVRWGLHRTPSVTMKPLRLAPASLTLGLACWLAATSASAQTSDSTTADKPSALSGWMFGYAPLDWHFSDAKKENDFEPDEQKHAYVWLIQAEKELDERHIAGFAYFKNSFGQPSQYAYYGWRFRPFDSVPGLFFKVTGGIIHGYKFPYNKKIPFNNRHGWGITAIPAVGYDFNRNWGAQINVLGNAGVMFQLNYTVR</sequence>
<evidence type="ECO:0008006" key="3">
    <source>
        <dbReference type="Google" id="ProtNLM"/>
    </source>
</evidence>
<proteinExistence type="predicted"/>
<name>A0A096GMU8_COMTE</name>